<reference evidence="1" key="1">
    <citation type="submission" date="2008-01" db="EMBL/GenBank/DDBJ databases">
        <title>Complete sequence of Shewanella halifaxensis HAW-EB4.</title>
        <authorList>
            <consortium name="US DOE Joint Genome Institute"/>
            <person name="Copeland A."/>
            <person name="Lucas S."/>
            <person name="Lapidus A."/>
            <person name="Glavina del Rio T."/>
            <person name="Dalin E."/>
            <person name="Tice H."/>
            <person name="Bruce D."/>
            <person name="Goodwin L."/>
            <person name="Pitluck S."/>
            <person name="Sims D."/>
            <person name="Brettin T."/>
            <person name="Detter J.C."/>
            <person name="Han C."/>
            <person name="Kuske C.R."/>
            <person name="Schmutz J."/>
            <person name="Larimer F."/>
            <person name="Land M."/>
            <person name="Hauser L."/>
            <person name="Kyrpides N."/>
            <person name="Kim E."/>
            <person name="Zhao J.-S."/>
            <person name="Richardson P."/>
        </authorList>
    </citation>
    <scope>NUCLEOTIDE SEQUENCE [LARGE SCALE GENOMIC DNA]</scope>
    <source>
        <strain evidence="1">HAW-EB4</strain>
    </source>
</reference>
<name>B0TJH5_SHEHH</name>
<dbReference type="EMBL" id="CP000931">
    <property type="protein sequence ID" value="ABZ76971.1"/>
    <property type="molecule type" value="Genomic_DNA"/>
</dbReference>
<gene>
    <name evidence="1" type="ordered locus">Shal_2413</name>
</gene>
<evidence type="ECO:0000313" key="2">
    <source>
        <dbReference type="Proteomes" id="UP000001317"/>
    </source>
</evidence>
<evidence type="ECO:0000313" key="1">
    <source>
        <dbReference type="EMBL" id="ABZ76971.1"/>
    </source>
</evidence>
<keyword evidence="2" id="KW-1185">Reference proteome</keyword>
<dbReference type="Proteomes" id="UP000001317">
    <property type="component" value="Chromosome"/>
</dbReference>
<organism evidence="1 2">
    <name type="scientific">Shewanella halifaxensis (strain HAW-EB4)</name>
    <dbReference type="NCBI Taxonomy" id="458817"/>
    <lineage>
        <taxon>Bacteria</taxon>
        <taxon>Pseudomonadati</taxon>
        <taxon>Pseudomonadota</taxon>
        <taxon>Gammaproteobacteria</taxon>
        <taxon>Alteromonadales</taxon>
        <taxon>Shewanellaceae</taxon>
        <taxon>Shewanella</taxon>
    </lineage>
</organism>
<sequence length="36" mass="4077">MPALKYLSRYLYSGVLPDNNIISDIDGHVSFEYGNN</sequence>
<protein>
    <submittedName>
        <fullName evidence="1">Transposase</fullName>
    </submittedName>
</protein>
<proteinExistence type="predicted"/>
<dbReference type="AlphaFoldDB" id="B0TJH5"/>
<dbReference type="HOGENOM" id="CLU_3358443_0_0_6"/>
<dbReference type="KEGG" id="shl:Shal_2413"/>
<accession>B0TJH5</accession>